<dbReference type="EMBL" id="JAMYEC010000011">
    <property type="protein sequence ID" value="MDX2336174.1"/>
    <property type="molecule type" value="Genomic_DNA"/>
</dbReference>
<keyword evidence="2" id="KW-1185">Reference proteome</keyword>
<sequence length="315" mass="34398">MADMSRIDPPPAFWRYFAFGLLIESDIRLRELEPSLETRAADLTVVRGDAPHILQGPGAAAFRFEGDQAWFSWRDVGDFWIRSRDEIVYRPRADIDEALVSLPLLGPVMGVFLQRRGHLTLHGSAVALEAGVAIFLGDKGAGKSTTAATLIRAGKTLLTDDIVALEIDAVPRLHPAFPQVKLTREASNAVVLDASLMARPHPDFEKTLLRLDGAFSTTPRTPSAAFVLERGNRFDLVKLGGADALKALMRFSYATRFGRDLITGGAAADHLRQCAALSRAVPVFRMIVPDDLDALADLPDWLEGRMSTLEAGAQQ</sequence>
<dbReference type="Proteomes" id="UP001272940">
    <property type="component" value="Unassembled WGS sequence"/>
</dbReference>
<proteinExistence type="predicted"/>
<reference evidence="1 2" key="1">
    <citation type="journal article" date="2023" name="FEMS Microbes">
        <title>Whole genomes of deep-sea sponge-associated bacteria exhibit high novel natural product potential.</title>
        <authorList>
            <person name="Hesketh-Best P.J."/>
            <person name="January G.G."/>
            <person name="Koch M.J."/>
            <person name="Warburton P.J."/>
            <person name="Howell K.L."/>
            <person name="Upton M."/>
        </authorList>
    </citation>
    <scope>NUCLEOTIDE SEQUENCE [LARGE SCALE GENOMIC DNA]</scope>
    <source>
        <strain evidence="1 2">PC206-O</strain>
    </source>
</reference>
<evidence type="ECO:0008006" key="3">
    <source>
        <dbReference type="Google" id="ProtNLM"/>
    </source>
</evidence>
<dbReference type="Gene3D" id="3.40.50.300">
    <property type="entry name" value="P-loop containing nucleotide triphosphate hydrolases"/>
    <property type="match status" value="1"/>
</dbReference>
<evidence type="ECO:0000313" key="1">
    <source>
        <dbReference type="EMBL" id="MDX2336174.1"/>
    </source>
</evidence>
<gene>
    <name evidence="1" type="ORF">NJD11_14635</name>
</gene>
<dbReference type="InterPro" id="IPR027417">
    <property type="entry name" value="P-loop_NTPase"/>
</dbReference>
<organism evidence="1 2">
    <name type="scientific">Brevundimonas vesicularis</name>
    <name type="common">Pseudomonas vesicularis</name>
    <dbReference type="NCBI Taxonomy" id="41276"/>
    <lineage>
        <taxon>Bacteria</taxon>
        <taxon>Pseudomonadati</taxon>
        <taxon>Pseudomonadota</taxon>
        <taxon>Alphaproteobacteria</taxon>
        <taxon>Caulobacterales</taxon>
        <taxon>Caulobacteraceae</taxon>
        <taxon>Brevundimonas</taxon>
    </lineage>
</organism>
<accession>A0ABU4KTJ1</accession>
<evidence type="ECO:0000313" key="2">
    <source>
        <dbReference type="Proteomes" id="UP001272940"/>
    </source>
</evidence>
<protein>
    <recommendedName>
        <fullName evidence="3">HPr kinase/phosphorylase</fullName>
    </recommendedName>
</protein>
<dbReference type="SUPFAM" id="SSF53795">
    <property type="entry name" value="PEP carboxykinase-like"/>
    <property type="match status" value="1"/>
</dbReference>
<name>A0ABU4KTJ1_BREVE</name>
<comment type="caution">
    <text evidence="1">The sequence shown here is derived from an EMBL/GenBank/DDBJ whole genome shotgun (WGS) entry which is preliminary data.</text>
</comment>